<feature type="domain" description="HTH lacI-type" evidence="4">
    <location>
        <begin position="12"/>
        <end position="67"/>
    </location>
</feature>
<feature type="domain" description="HTH cro/C1-type" evidence="5">
    <location>
        <begin position="13"/>
        <end position="50"/>
    </location>
</feature>
<dbReference type="CDD" id="cd01392">
    <property type="entry name" value="HTH_LacI"/>
    <property type="match status" value="1"/>
</dbReference>
<dbReference type="SMART" id="SM00354">
    <property type="entry name" value="HTH_LACI"/>
    <property type="match status" value="1"/>
</dbReference>
<dbReference type="PANTHER" id="PTHR30146:SF109">
    <property type="entry name" value="HTH-TYPE TRANSCRIPTIONAL REGULATOR GALS"/>
    <property type="match status" value="1"/>
</dbReference>
<dbReference type="InterPro" id="IPR001387">
    <property type="entry name" value="Cro/C1-type_HTH"/>
</dbReference>
<dbReference type="PROSITE" id="PS50943">
    <property type="entry name" value="HTH_CROC1"/>
    <property type="match status" value="1"/>
</dbReference>
<dbReference type="InterPro" id="IPR001761">
    <property type="entry name" value="Peripla_BP/Lac1_sug-bd_dom"/>
</dbReference>
<keyword evidence="3" id="KW-0804">Transcription</keyword>
<dbReference type="InterPro" id="IPR010982">
    <property type="entry name" value="Lambda_DNA-bd_dom_sf"/>
</dbReference>
<dbReference type="Pfam" id="PF00532">
    <property type="entry name" value="Peripla_BP_1"/>
    <property type="match status" value="1"/>
</dbReference>
<dbReference type="GO" id="GO:0003700">
    <property type="term" value="F:DNA-binding transcription factor activity"/>
    <property type="evidence" value="ECO:0007669"/>
    <property type="project" value="TreeGrafter"/>
</dbReference>
<protein>
    <submittedName>
        <fullName evidence="6">LacI family transcriptional regulator</fullName>
    </submittedName>
</protein>
<dbReference type="PROSITE" id="PS50932">
    <property type="entry name" value="HTH_LACI_2"/>
    <property type="match status" value="1"/>
</dbReference>
<dbReference type="InterPro" id="IPR028082">
    <property type="entry name" value="Peripla_BP_I"/>
</dbReference>
<geneLocation type="plasmid" evidence="7">
    <name>ptad1</name>
</geneLocation>
<evidence type="ECO:0000256" key="3">
    <source>
        <dbReference type="ARBA" id="ARBA00023163"/>
    </source>
</evidence>
<evidence type="ECO:0000259" key="5">
    <source>
        <dbReference type="PROSITE" id="PS50943"/>
    </source>
</evidence>
<dbReference type="SUPFAM" id="SSF47413">
    <property type="entry name" value="lambda repressor-like DNA-binding domains"/>
    <property type="match status" value="1"/>
</dbReference>
<keyword evidence="2" id="KW-0238">DNA-binding</keyword>
<keyword evidence="6" id="KW-0614">Plasmid</keyword>
<dbReference type="Proteomes" id="UP000182703">
    <property type="component" value="Plasmid pTAD1"/>
</dbReference>
<keyword evidence="1" id="KW-0805">Transcription regulation</keyword>
<dbReference type="Gene3D" id="1.10.260.40">
    <property type="entry name" value="lambda repressor-like DNA-binding domains"/>
    <property type="match status" value="1"/>
</dbReference>
<dbReference type="SUPFAM" id="SSF53822">
    <property type="entry name" value="Periplasmic binding protein-like I"/>
    <property type="match status" value="1"/>
</dbReference>
<dbReference type="EMBL" id="CP018096">
    <property type="protein sequence ID" value="APF39647.1"/>
    <property type="molecule type" value="Genomic_DNA"/>
</dbReference>
<sequence>MRGTSTKSGSRASLAEVADRAGVSISTVSRIVNGIVGRASAETVARVRQAVDELGYRPDRIGRAMRQRQSNVVALLAPNLANPAMSTIAASTEEALRRVGHVMVLCDTHDRADLQDEYLAAMAAQLVRSVIFLGAVASPALRAASEAGEVFLFVNRRNPHDERAPFVGIDNRGAGAAVAAHFLANGHAPLAVIHSDHSSSAVRDRTYGFIDVLTKAGIAPEMLMRLSAPGDDHLDIGYQAAAAIVAAPQRPRAVLCTSDLIAYGAHRLLTEAGLAVPDDVVLVGIDGNPINPWLAPWLSSVVIPYEDYGPVIVDSLERIWAGEDPGERLLPYAFG</sequence>
<evidence type="ECO:0000313" key="7">
    <source>
        <dbReference type="Proteomes" id="UP000182703"/>
    </source>
</evidence>
<dbReference type="AlphaFoldDB" id="A0AAC9JY91"/>
<dbReference type="Gene3D" id="3.40.50.2300">
    <property type="match status" value="2"/>
</dbReference>
<dbReference type="GO" id="GO:0000976">
    <property type="term" value="F:transcription cis-regulatory region binding"/>
    <property type="evidence" value="ECO:0007669"/>
    <property type="project" value="TreeGrafter"/>
</dbReference>
<dbReference type="PANTHER" id="PTHR30146">
    <property type="entry name" value="LACI-RELATED TRANSCRIPTIONAL REPRESSOR"/>
    <property type="match status" value="1"/>
</dbReference>
<proteinExistence type="predicted"/>
<evidence type="ECO:0000259" key="4">
    <source>
        <dbReference type="PROSITE" id="PS50932"/>
    </source>
</evidence>
<dbReference type="Pfam" id="PF00356">
    <property type="entry name" value="LacI"/>
    <property type="match status" value="1"/>
</dbReference>
<evidence type="ECO:0000313" key="6">
    <source>
        <dbReference type="EMBL" id="APF39647.1"/>
    </source>
</evidence>
<dbReference type="PROSITE" id="PS00356">
    <property type="entry name" value="HTH_LACI_1"/>
    <property type="match status" value="1"/>
</dbReference>
<evidence type="ECO:0000256" key="2">
    <source>
        <dbReference type="ARBA" id="ARBA00023125"/>
    </source>
</evidence>
<dbReference type="KEGG" id="cdq:BOQ54_18385"/>
<dbReference type="CDD" id="cd06267">
    <property type="entry name" value="PBP1_LacI_sugar_binding-like"/>
    <property type="match status" value="1"/>
</dbReference>
<evidence type="ECO:0000256" key="1">
    <source>
        <dbReference type="ARBA" id="ARBA00023015"/>
    </source>
</evidence>
<reference evidence="6 7" key="1">
    <citation type="submission" date="2016-11" db="EMBL/GenBank/DDBJ databases">
        <title>Complete genome sequence of the aerobically denitrifying bacterium Chelatococcus daeguensis TAD1.</title>
        <authorList>
            <person name="Yang Y."/>
            <person name="Huang S."/>
            <person name="Lin E."/>
        </authorList>
    </citation>
    <scope>NUCLEOTIDE SEQUENCE [LARGE SCALE GENOMIC DNA]</scope>
    <source>
        <strain evidence="6 7">TAD1</strain>
        <plasmid evidence="7">ptad1</plasmid>
    </source>
</reference>
<name>A0AAC9JY91_9HYPH</name>
<gene>
    <name evidence="6" type="ORF">BOQ54_18385</name>
</gene>
<accession>A0AAC9JY91</accession>
<keyword evidence="7" id="KW-1185">Reference proteome</keyword>
<dbReference type="InterPro" id="IPR000843">
    <property type="entry name" value="HTH_LacI"/>
</dbReference>
<organism evidence="6 7">
    <name type="scientific">Chelatococcus daeguensis</name>
    <dbReference type="NCBI Taxonomy" id="444444"/>
    <lineage>
        <taxon>Bacteria</taxon>
        <taxon>Pseudomonadati</taxon>
        <taxon>Pseudomonadota</taxon>
        <taxon>Alphaproteobacteria</taxon>
        <taxon>Hyphomicrobiales</taxon>
        <taxon>Chelatococcaceae</taxon>
        <taxon>Chelatococcus</taxon>
    </lineage>
</organism>